<keyword evidence="3" id="KW-1185">Reference proteome</keyword>
<dbReference type="EMBL" id="JALJOU010000103">
    <property type="protein sequence ID" value="KAK9821315.1"/>
    <property type="molecule type" value="Genomic_DNA"/>
</dbReference>
<evidence type="ECO:0000313" key="2">
    <source>
        <dbReference type="EMBL" id="KAK9821315.1"/>
    </source>
</evidence>
<proteinExistence type="predicted"/>
<reference evidence="2 3" key="1">
    <citation type="journal article" date="2024" name="Nat. Commun.">
        <title>Phylogenomics reveals the evolutionary origins of lichenization in chlorophyte algae.</title>
        <authorList>
            <person name="Puginier C."/>
            <person name="Libourel C."/>
            <person name="Otte J."/>
            <person name="Skaloud P."/>
            <person name="Haon M."/>
            <person name="Grisel S."/>
            <person name="Petersen M."/>
            <person name="Berrin J.G."/>
            <person name="Delaux P.M."/>
            <person name="Dal Grande F."/>
            <person name="Keller J."/>
        </authorList>
    </citation>
    <scope>NUCLEOTIDE SEQUENCE [LARGE SCALE GENOMIC DNA]</scope>
    <source>
        <strain evidence="2 3">SAG 245.80</strain>
    </source>
</reference>
<evidence type="ECO:0000313" key="3">
    <source>
        <dbReference type="Proteomes" id="UP001445335"/>
    </source>
</evidence>
<feature type="region of interest" description="Disordered" evidence="1">
    <location>
        <begin position="21"/>
        <end position="40"/>
    </location>
</feature>
<gene>
    <name evidence="2" type="ORF">WJX81_000467</name>
</gene>
<sequence length="96" mass="10472">MEHDQQRDLLGLRHLPASHVSNQWDTDQASGGLGAAAAGSSCPFAEGRCGVFEEAFFAFIQQRHAAAPDADARLELEHLQARLSNPLLRQAAPFEF</sequence>
<dbReference type="Proteomes" id="UP001445335">
    <property type="component" value="Unassembled WGS sequence"/>
</dbReference>
<name>A0AAW1QJ36_9CHLO</name>
<evidence type="ECO:0000256" key="1">
    <source>
        <dbReference type="SAM" id="MobiDB-lite"/>
    </source>
</evidence>
<dbReference type="AlphaFoldDB" id="A0AAW1QJ36"/>
<organism evidence="2 3">
    <name type="scientific">Elliptochloris bilobata</name>
    <dbReference type="NCBI Taxonomy" id="381761"/>
    <lineage>
        <taxon>Eukaryota</taxon>
        <taxon>Viridiplantae</taxon>
        <taxon>Chlorophyta</taxon>
        <taxon>core chlorophytes</taxon>
        <taxon>Trebouxiophyceae</taxon>
        <taxon>Trebouxiophyceae incertae sedis</taxon>
        <taxon>Elliptochloris clade</taxon>
        <taxon>Elliptochloris</taxon>
    </lineage>
</organism>
<comment type="caution">
    <text evidence="2">The sequence shown here is derived from an EMBL/GenBank/DDBJ whole genome shotgun (WGS) entry which is preliminary data.</text>
</comment>
<protein>
    <submittedName>
        <fullName evidence="2">Uncharacterized protein</fullName>
    </submittedName>
</protein>
<accession>A0AAW1QJ36</accession>